<dbReference type="GO" id="GO:0016887">
    <property type="term" value="F:ATP hydrolysis activity"/>
    <property type="evidence" value="ECO:0007669"/>
    <property type="project" value="InterPro"/>
</dbReference>
<dbReference type="SMART" id="SM00382">
    <property type="entry name" value="AAA"/>
    <property type="match status" value="1"/>
</dbReference>
<reference evidence="5" key="1">
    <citation type="journal article" date="2015" name="Nature">
        <title>Complex archaea that bridge the gap between prokaryotes and eukaryotes.</title>
        <authorList>
            <person name="Spang A."/>
            <person name="Saw J.H."/>
            <person name="Jorgensen S.L."/>
            <person name="Zaremba-Niedzwiedzka K."/>
            <person name="Martijn J."/>
            <person name="Lind A.E."/>
            <person name="van Eijk R."/>
            <person name="Schleper C."/>
            <person name="Guy L."/>
            <person name="Ettema T.J."/>
        </authorList>
    </citation>
    <scope>NUCLEOTIDE SEQUENCE</scope>
</reference>
<dbReference type="PANTHER" id="PTHR42939:SF1">
    <property type="entry name" value="ABC TRANSPORTER ATP-BINDING PROTEIN ALBC-RELATED"/>
    <property type="match status" value="1"/>
</dbReference>
<dbReference type="Gene3D" id="3.40.50.300">
    <property type="entry name" value="P-loop containing nucleotide triphosphate hydrolases"/>
    <property type="match status" value="1"/>
</dbReference>
<dbReference type="InterPro" id="IPR003593">
    <property type="entry name" value="AAA+_ATPase"/>
</dbReference>
<dbReference type="InterPro" id="IPR027417">
    <property type="entry name" value="P-loop_NTPase"/>
</dbReference>
<comment type="caution">
    <text evidence="5">The sequence shown here is derived from an EMBL/GenBank/DDBJ whole genome shotgun (WGS) entry which is preliminary data.</text>
</comment>
<sequence>MFILRVSMRQLNKDPNRIPLSYEPLIKIQGLTKKYRNLTVVDNLNLDIHKSCFALLGPNGAGKTTIMLMLLGLVKPTEGTAFILGKNIIDELDCIRNELGFLPENVGFYPNSTGREHVELILSLRNKTKEKREDAELLLKWCGLKKEFWDKKVITYSKGMRQRLGIAQAFAGKPKIVFLDEPLSNIDPLGRDEFIKKLKEKKRGGTTILIASHIVSEIEQIADSVAFIDEGKLKASNTILELSQTYGINEYEICSFHNDIGKSLIELFEILSSKSDQFIEQPRIFGGKIIFRSNKLNRIKKILKDFTHYEIKPINGTLGKIYIKIFRGKNNE</sequence>
<evidence type="ECO:0000256" key="2">
    <source>
        <dbReference type="ARBA" id="ARBA00022741"/>
    </source>
</evidence>
<name>A0A0F9S2L4_9ZZZZ</name>
<accession>A0A0F9S2L4</accession>
<protein>
    <recommendedName>
        <fullName evidence="4">ABC transporter domain-containing protein</fullName>
    </recommendedName>
</protein>
<dbReference type="GO" id="GO:0005524">
    <property type="term" value="F:ATP binding"/>
    <property type="evidence" value="ECO:0007669"/>
    <property type="project" value="UniProtKB-KW"/>
</dbReference>
<dbReference type="CDD" id="cd03230">
    <property type="entry name" value="ABC_DR_subfamily_A"/>
    <property type="match status" value="1"/>
</dbReference>
<dbReference type="PROSITE" id="PS00211">
    <property type="entry name" value="ABC_TRANSPORTER_1"/>
    <property type="match status" value="1"/>
</dbReference>
<feature type="domain" description="ABC transporter" evidence="4">
    <location>
        <begin position="26"/>
        <end position="255"/>
    </location>
</feature>
<keyword evidence="1" id="KW-0813">Transport</keyword>
<dbReference type="AlphaFoldDB" id="A0A0F9S2L4"/>
<dbReference type="EMBL" id="LAZR01000602">
    <property type="protein sequence ID" value="KKN63075.1"/>
    <property type="molecule type" value="Genomic_DNA"/>
</dbReference>
<dbReference type="PROSITE" id="PS50893">
    <property type="entry name" value="ABC_TRANSPORTER_2"/>
    <property type="match status" value="1"/>
</dbReference>
<organism evidence="5">
    <name type="scientific">marine sediment metagenome</name>
    <dbReference type="NCBI Taxonomy" id="412755"/>
    <lineage>
        <taxon>unclassified sequences</taxon>
        <taxon>metagenomes</taxon>
        <taxon>ecological metagenomes</taxon>
    </lineage>
</organism>
<keyword evidence="3" id="KW-0067">ATP-binding</keyword>
<dbReference type="InterPro" id="IPR017871">
    <property type="entry name" value="ABC_transporter-like_CS"/>
</dbReference>
<proteinExistence type="predicted"/>
<dbReference type="Pfam" id="PF00005">
    <property type="entry name" value="ABC_tran"/>
    <property type="match status" value="1"/>
</dbReference>
<evidence type="ECO:0000256" key="1">
    <source>
        <dbReference type="ARBA" id="ARBA00022448"/>
    </source>
</evidence>
<evidence type="ECO:0000259" key="4">
    <source>
        <dbReference type="PROSITE" id="PS50893"/>
    </source>
</evidence>
<keyword evidence="2" id="KW-0547">Nucleotide-binding</keyword>
<dbReference type="InterPro" id="IPR003439">
    <property type="entry name" value="ABC_transporter-like_ATP-bd"/>
</dbReference>
<gene>
    <name evidence="5" type="ORF">LCGC14_0505500</name>
</gene>
<dbReference type="PANTHER" id="PTHR42939">
    <property type="entry name" value="ABC TRANSPORTER ATP-BINDING PROTEIN ALBC-RELATED"/>
    <property type="match status" value="1"/>
</dbReference>
<evidence type="ECO:0000313" key="5">
    <source>
        <dbReference type="EMBL" id="KKN63075.1"/>
    </source>
</evidence>
<dbReference type="InterPro" id="IPR051782">
    <property type="entry name" value="ABC_Transporter_VariousFunc"/>
</dbReference>
<dbReference type="SUPFAM" id="SSF52540">
    <property type="entry name" value="P-loop containing nucleoside triphosphate hydrolases"/>
    <property type="match status" value="1"/>
</dbReference>
<evidence type="ECO:0000256" key="3">
    <source>
        <dbReference type="ARBA" id="ARBA00022840"/>
    </source>
</evidence>